<evidence type="ECO:0000256" key="1">
    <source>
        <dbReference type="SAM" id="Phobius"/>
    </source>
</evidence>
<accession>F2KN06</accession>
<reference evidence="2 3" key="1">
    <citation type="submission" date="2011-03" db="EMBL/GenBank/DDBJ databases">
        <title>The complete genome of Archaeoglobus veneficus SNP6.</title>
        <authorList>
            <consortium name="US DOE Joint Genome Institute (JGI-PGF)"/>
            <person name="Lucas S."/>
            <person name="Copeland A."/>
            <person name="Lapidus A."/>
            <person name="Bruce D."/>
            <person name="Goodwin L."/>
            <person name="Pitluck S."/>
            <person name="Kyrpides N."/>
            <person name="Mavromatis K."/>
            <person name="Pagani I."/>
            <person name="Ivanova N."/>
            <person name="Mikhailova N."/>
            <person name="Lu M."/>
            <person name="Detter J.C."/>
            <person name="Tapia R."/>
            <person name="Han C."/>
            <person name="Land M."/>
            <person name="Hauser L."/>
            <person name="Markowitz V."/>
            <person name="Cheng J.-F."/>
            <person name="Hugenholtz P."/>
            <person name="Woyke T."/>
            <person name="Wu D."/>
            <person name="Spring S."/>
            <person name="Brambilla E."/>
            <person name="Klenk H.-P."/>
            <person name="Eisen J.A."/>
        </authorList>
    </citation>
    <scope>NUCLEOTIDE SEQUENCE [LARGE SCALE GENOMIC DNA]</scope>
    <source>
        <strain>SNP6</strain>
    </source>
</reference>
<keyword evidence="1" id="KW-0472">Membrane</keyword>
<dbReference type="AlphaFoldDB" id="F2KN06"/>
<dbReference type="EMBL" id="CP002588">
    <property type="protein sequence ID" value="AEA47282.1"/>
    <property type="molecule type" value="Genomic_DNA"/>
</dbReference>
<dbReference type="STRING" id="693661.Arcve_1276"/>
<dbReference type="GeneID" id="10394397"/>
<keyword evidence="1" id="KW-0812">Transmembrane</keyword>
<dbReference type="HOGENOM" id="CLU_1998641_0_0_2"/>
<evidence type="ECO:0000313" key="3">
    <source>
        <dbReference type="Proteomes" id="UP000008136"/>
    </source>
</evidence>
<name>F2KN06_ARCVS</name>
<dbReference type="Proteomes" id="UP000008136">
    <property type="component" value="Chromosome"/>
</dbReference>
<keyword evidence="3" id="KW-1185">Reference proteome</keyword>
<feature type="transmembrane region" description="Helical" evidence="1">
    <location>
        <begin position="73"/>
        <end position="92"/>
    </location>
</feature>
<sequence length="124" mass="13438">MSEKKIALVSVSLLCFHGLIEIIVPILFILFKINIGILETGEGVSGIEAVAICIVGAVWGITRFVAGWGIWRIRKWAIILGILMSVITITASTDIIPAGMVDTVLSAPVLVLLLYLWFEDGACR</sequence>
<dbReference type="RefSeq" id="WP_013683944.1">
    <property type="nucleotide sequence ID" value="NC_015320.1"/>
</dbReference>
<dbReference type="KEGG" id="ave:Arcve_1276"/>
<feature type="transmembrane region" description="Helical" evidence="1">
    <location>
        <begin position="7"/>
        <end position="31"/>
    </location>
</feature>
<evidence type="ECO:0008006" key="4">
    <source>
        <dbReference type="Google" id="ProtNLM"/>
    </source>
</evidence>
<organism evidence="2 3">
    <name type="scientific">Archaeoglobus veneficus (strain DSM 11195 / SNP6)</name>
    <dbReference type="NCBI Taxonomy" id="693661"/>
    <lineage>
        <taxon>Archaea</taxon>
        <taxon>Methanobacteriati</taxon>
        <taxon>Methanobacteriota</taxon>
        <taxon>Archaeoglobi</taxon>
        <taxon>Archaeoglobales</taxon>
        <taxon>Archaeoglobaceae</taxon>
        <taxon>Archaeoglobus</taxon>
    </lineage>
</organism>
<feature type="transmembrane region" description="Helical" evidence="1">
    <location>
        <begin position="98"/>
        <end position="118"/>
    </location>
</feature>
<protein>
    <recommendedName>
        <fullName evidence="4">Major facilitator superfamily (MFS) profile domain-containing protein</fullName>
    </recommendedName>
</protein>
<gene>
    <name evidence="2" type="ordered locus">Arcve_1276</name>
</gene>
<proteinExistence type="predicted"/>
<keyword evidence="1" id="KW-1133">Transmembrane helix</keyword>
<feature type="transmembrane region" description="Helical" evidence="1">
    <location>
        <begin position="43"/>
        <end position="61"/>
    </location>
</feature>
<evidence type="ECO:0000313" key="2">
    <source>
        <dbReference type="EMBL" id="AEA47282.1"/>
    </source>
</evidence>